<dbReference type="InterPro" id="IPR036220">
    <property type="entry name" value="UDP-Glc/GDP-Man_DH_C_sf"/>
</dbReference>
<dbReference type="GO" id="GO:0051287">
    <property type="term" value="F:NAD binding"/>
    <property type="evidence" value="ECO:0007669"/>
    <property type="project" value="InterPro"/>
</dbReference>
<dbReference type="Proteomes" id="UP000324781">
    <property type="component" value="Unassembled WGS sequence"/>
</dbReference>
<keyword evidence="2" id="KW-0560">Oxidoreductase</keyword>
<evidence type="ECO:0000256" key="1">
    <source>
        <dbReference type="ARBA" id="ARBA00006601"/>
    </source>
</evidence>
<dbReference type="InterPro" id="IPR008927">
    <property type="entry name" value="6-PGluconate_DH-like_C_sf"/>
</dbReference>
<dbReference type="Pfam" id="PF03721">
    <property type="entry name" value="UDPG_MGDP_dh_N"/>
    <property type="match status" value="1"/>
</dbReference>
<dbReference type="SUPFAM" id="SSF51735">
    <property type="entry name" value="NAD(P)-binding Rossmann-fold domains"/>
    <property type="match status" value="1"/>
</dbReference>
<keyword evidence="3" id="KW-0520">NAD</keyword>
<dbReference type="Pfam" id="PF03720">
    <property type="entry name" value="UDPG_MGDP_dh_C"/>
    <property type="match status" value="1"/>
</dbReference>
<dbReference type="PANTHER" id="PTHR43491:SF2">
    <property type="entry name" value="UDP-N-ACETYL-D-MANNOSAMINE DEHYDROGENASE"/>
    <property type="match status" value="1"/>
</dbReference>
<dbReference type="InterPro" id="IPR028359">
    <property type="entry name" value="UDP_ManNAc/GlcNAc_DH"/>
</dbReference>
<reference evidence="7 8" key="1">
    <citation type="submission" date="2016-11" db="EMBL/GenBank/DDBJ databases">
        <authorList>
            <person name="Varghese N."/>
            <person name="Submissions S."/>
        </authorList>
    </citation>
    <scope>NUCLEOTIDE SEQUENCE [LARGE SCALE GENOMIC DNA]</scope>
    <source>
        <strain evidence="7 8">DSM 19027</strain>
    </source>
</reference>
<dbReference type="PANTHER" id="PTHR43491">
    <property type="entry name" value="UDP-N-ACETYL-D-MANNOSAMINE DEHYDROGENASE"/>
    <property type="match status" value="1"/>
</dbReference>
<dbReference type="InterPro" id="IPR014026">
    <property type="entry name" value="UDP-Glc/GDP-Man_DH_dimer"/>
</dbReference>
<dbReference type="GO" id="GO:0000271">
    <property type="term" value="P:polysaccharide biosynthetic process"/>
    <property type="evidence" value="ECO:0007669"/>
    <property type="project" value="InterPro"/>
</dbReference>
<dbReference type="Gene3D" id="3.40.50.720">
    <property type="entry name" value="NAD(P)-binding Rossmann-like Domain"/>
    <property type="match status" value="2"/>
</dbReference>
<evidence type="ECO:0000313" key="7">
    <source>
        <dbReference type="EMBL" id="SHJ07833.1"/>
    </source>
</evidence>
<evidence type="ECO:0000313" key="8">
    <source>
        <dbReference type="Proteomes" id="UP000324781"/>
    </source>
</evidence>
<sequence length="444" mass="49397">MKLCVIGLGYIGLPTAAMFASNGHYVLGVDVNERILETLGRGEAFFSEPGLGEVVRWTVSERRLIPGREPLPADAYIICVPTPVNPDHSADLSYIERAVRSILPVVRKGNMVILESTSPPGTTRNMVCGILRESGLEPGTDLFVAYCPERVLPGRILTELVHNSRVIGGINTESAVRVRNLYSCFVRGEMYITDATTAEMCKLMENTYRDVNIALAAELAMICEELGINAWEVIRYANKHPRVNLHYPGPGVGGHCIAVDPWFIVQRLPETARMIGLARRINDAMPRFVLEKIRTLMKDIDGTKRICVLGVTYKPDVDDLRESPVIRLISLLKAEGGYSVITVDRHADYEGSRERDLYEAVRGCHLLLLAVNHREFRQVDFRRIRESMAYPCVLDTRNFWPPEEVEAAGLRYHLLGWGRHADEKSPDGGVPVPAGGGIGGPEKR</sequence>
<evidence type="ECO:0000256" key="2">
    <source>
        <dbReference type="ARBA" id="ARBA00023002"/>
    </source>
</evidence>
<feature type="compositionally biased region" description="Gly residues" evidence="5">
    <location>
        <begin position="434"/>
        <end position="444"/>
    </location>
</feature>
<dbReference type="NCBIfam" id="TIGR03026">
    <property type="entry name" value="NDP-sugDHase"/>
    <property type="match status" value="1"/>
</dbReference>
<feature type="region of interest" description="Disordered" evidence="5">
    <location>
        <begin position="422"/>
        <end position="444"/>
    </location>
</feature>
<organism evidence="7 8">
    <name type="scientific">Thermoclostridium caenicola</name>
    <dbReference type="NCBI Taxonomy" id="659425"/>
    <lineage>
        <taxon>Bacteria</taxon>
        <taxon>Bacillati</taxon>
        <taxon>Bacillota</taxon>
        <taxon>Clostridia</taxon>
        <taxon>Eubacteriales</taxon>
        <taxon>Oscillospiraceae</taxon>
        <taxon>Thermoclostridium</taxon>
    </lineage>
</organism>
<accession>A0A1M6GD12</accession>
<dbReference type="SMART" id="SM00984">
    <property type="entry name" value="UDPG_MGDP_dh_C"/>
    <property type="match status" value="1"/>
</dbReference>
<dbReference type="InterPro" id="IPR036291">
    <property type="entry name" value="NAD(P)-bd_dom_sf"/>
</dbReference>
<proteinExistence type="inferred from homology"/>
<feature type="domain" description="UDP-glucose/GDP-mannose dehydrogenase C-terminal" evidence="6">
    <location>
        <begin position="307"/>
        <end position="402"/>
    </location>
</feature>
<dbReference type="RefSeq" id="WP_149678714.1">
    <property type="nucleotide sequence ID" value="NZ_DAONMB010000048.1"/>
</dbReference>
<comment type="similarity">
    <text evidence="1 4">Belongs to the UDP-glucose/GDP-mannose dehydrogenase family.</text>
</comment>
<evidence type="ECO:0000259" key="6">
    <source>
        <dbReference type="SMART" id="SM00984"/>
    </source>
</evidence>
<evidence type="ECO:0000256" key="4">
    <source>
        <dbReference type="PIRNR" id="PIRNR000124"/>
    </source>
</evidence>
<name>A0A1M6GD12_9FIRM</name>
<dbReference type="InterPro" id="IPR001732">
    <property type="entry name" value="UDP-Glc/GDP-Man_DH_N"/>
</dbReference>
<dbReference type="AlphaFoldDB" id="A0A1M6GD12"/>
<evidence type="ECO:0000256" key="3">
    <source>
        <dbReference type="ARBA" id="ARBA00023027"/>
    </source>
</evidence>
<dbReference type="GO" id="GO:0016628">
    <property type="term" value="F:oxidoreductase activity, acting on the CH-CH group of donors, NAD or NADP as acceptor"/>
    <property type="evidence" value="ECO:0007669"/>
    <property type="project" value="InterPro"/>
</dbReference>
<dbReference type="EMBL" id="FQZP01000023">
    <property type="protein sequence ID" value="SHJ07833.1"/>
    <property type="molecule type" value="Genomic_DNA"/>
</dbReference>
<dbReference type="PIRSF" id="PIRSF500136">
    <property type="entry name" value="UDP_ManNAc_DH"/>
    <property type="match status" value="1"/>
</dbReference>
<dbReference type="PIRSF" id="PIRSF000124">
    <property type="entry name" value="UDPglc_GDPman_dh"/>
    <property type="match status" value="1"/>
</dbReference>
<gene>
    <name evidence="7" type="ORF">SAMN05444373_10239</name>
</gene>
<dbReference type="InterPro" id="IPR017476">
    <property type="entry name" value="UDP-Glc/GDP-Man"/>
</dbReference>
<dbReference type="SUPFAM" id="SSF52413">
    <property type="entry name" value="UDP-glucose/GDP-mannose dehydrogenase C-terminal domain"/>
    <property type="match status" value="1"/>
</dbReference>
<dbReference type="SUPFAM" id="SSF48179">
    <property type="entry name" value="6-phosphogluconate dehydrogenase C-terminal domain-like"/>
    <property type="match status" value="1"/>
</dbReference>
<dbReference type="OrthoDB" id="9803238at2"/>
<dbReference type="InterPro" id="IPR014027">
    <property type="entry name" value="UDP-Glc/GDP-Man_DH_C"/>
</dbReference>
<dbReference type="Pfam" id="PF00984">
    <property type="entry name" value="UDPG_MGDP_dh"/>
    <property type="match status" value="1"/>
</dbReference>
<protein>
    <submittedName>
        <fullName evidence="7">UDP-N-acetyl-D-mannosaminuronic acid dehydrogenase</fullName>
    </submittedName>
</protein>
<keyword evidence="8" id="KW-1185">Reference proteome</keyword>
<evidence type="ECO:0000256" key="5">
    <source>
        <dbReference type="SAM" id="MobiDB-lite"/>
    </source>
</evidence>
<dbReference type="GO" id="GO:0016616">
    <property type="term" value="F:oxidoreductase activity, acting on the CH-OH group of donors, NAD or NADP as acceptor"/>
    <property type="evidence" value="ECO:0007669"/>
    <property type="project" value="InterPro"/>
</dbReference>